<organism evidence="1 2">
    <name type="scientific">Ensete ventricosum</name>
    <name type="common">Abyssinian banana</name>
    <name type="synonym">Musa ensete</name>
    <dbReference type="NCBI Taxonomy" id="4639"/>
    <lineage>
        <taxon>Eukaryota</taxon>
        <taxon>Viridiplantae</taxon>
        <taxon>Streptophyta</taxon>
        <taxon>Embryophyta</taxon>
        <taxon>Tracheophyta</taxon>
        <taxon>Spermatophyta</taxon>
        <taxon>Magnoliopsida</taxon>
        <taxon>Liliopsida</taxon>
        <taxon>Zingiberales</taxon>
        <taxon>Musaceae</taxon>
        <taxon>Ensete</taxon>
    </lineage>
</organism>
<sequence length="84" mass="8599">MAAIMVRGWAYVVDVVELDRNEIVGVDKQGIATVGSDEGCSRGQRCSYVAGAGEEDGAAAMAAVAGGGEEKGDGRGFGQEGYRI</sequence>
<name>A0A426ZYF9_ENSVE</name>
<gene>
    <name evidence="1" type="ORF">B296_00006979</name>
</gene>
<protein>
    <submittedName>
        <fullName evidence="1">Uncharacterized protein</fullName>
    </submittedName>
</protein>
<proteinExistence type="predicted"/>
<comment type="caution">
    <text evidence="1">The sequence shown here is derived from an EMBL/GenBank/DDBJ whole genome shotgun (WGS) entry which is preliminary data.</text>
</comment>
<dbReference type="AlphaFoldDB" id="A0A426ZYF9"/>
<dbReference type="EMBL" id="AMZH03004508">
    <property type="protein sequence ID" value="RRT68995.1"/>
    <property type="molecule type" value="Genomic_DNA"/>
</dbReference>
<evidence type="ECO:0000313" key="1">
    <source>
        <dbReference type="EMBL" id="RRT68995.1"/>
    </source>
</evidence>
<accession>A0A426ZYF9</accession>
<dbReference type="Proteomes" id="UP000287651">
    <property type="component" value="Unassembled WGS sequence"/>
</dbReference>
<evidence type="ECO:0000313" key="2">
    <source>
        <dbReference type="Proteomes" id="UP000287651"/>
    </source>
</evidence>
<reference evidence="1 2" key="1">
    <citation type="journal article" date="2014" name="Agronomy (Basel)">
        <title>A Draft Genome Sequence for Ensete ventricosum, the Drought-Tolerant Tree Against Hunger.</title>
        <authorList>
            <person name="Harrison J."/>
            <person name="Moore K.A."/>
            <person name="Paszkiewicz K."/>
            <person name="Jones T."/>
            <person name="Grant M."/>
            <person name="Ambacheew D."/>
            <person name="Muzemil S."/>
            <person name="Studholme D.J."/>
        </authorList>
    </citation>
    <scope>NUCLEOTIDE SEQUENCE [LARGE SCALE GENOMIC DNA]</scope>
</reference>